<dbReference type="AlphaFoldDB" id="A0A415EJN6"/>
<organism evidence="4 5">
    <name type="scientific">Enterococcus casseliflavus</name>
    <name type="common">Enterococcus flavescens</name>
    <dbReference type="NCBI Taxonomy" id="37734"/>
    <lineage>
        <taxon>Bacteria</taxon>
        <taxon>Bacillati</taxon>
        <taxon>Bacillota</taxon>
        <taxon>Bacilli</taxon>
        <taxon>Lactobacillales</taxon>
        <taxon>Enterococcaceae</taxon>
        <taxon>Enterococcus</taxon>
    </lineage>
</organism>
<sequence length="151" mass="17806">MNRFKEKNGFSIKLIRNRGYVLEVTDETLMNNYLIDIERSANILSSDQRIEALLFYLLQSDMYTKIAELQCLTDVSRSTITSDLKKVEEIIEGFDLVLERKPHYGLKITGNETNYRNYFQNMLYTLRCLSNRSWLTGKYSTNLIQPIWKTI</sequence>
<evidence type="ECO:0000313" key="5">
    <source>
        <dbReference type="Proteomes" id="UP000286288"/>
    </source>
</evidence>
<reference evidence="4 5" key="1">
    <citation type="submission" date="2018-08" db="EMBL/GenBank/DDBJ databases">
        <title>A genome reference for cultivated species of the human gut microbiota.</title>
        <authorList>
            <person name="Zou Y."/>
            <person name="Xue W."/>
            <person name="Luo G."/>
        </authorList>
    </citation>
    <scope>NUCLEOTIDE SEQUENCE [LARGE SCALE GENOMIC DNA]</scope>
    <source>
        <strain evidence="4 5">AF48-16</strain>
    </source>
</reference>
<comment type="caution">
    <text evidence="4">The sequence shown here is derived from an EMBL/GenBank/DDBJ whole genome shotgun (WGS) entry which is preliminary data.</text>
</comment>
<evidence type="ECO:0000256" key="1">
    <source>
        <dbReference type="ARBA" id="ARBA00023015"/>
    </source>
</evidence>
<keyword evidence="2" id="KW-0804">Transcription</keyword>
<keyword evidence="1" id="KW-0805">Transcription regulation</keyword>
<evidence type="ECO:0000259" key="3">
    <source>
        <dbReference type="Pfam" id="PF05043"/>
    </source>
</evidence>
<dbReference type="InterPro" id="IPR050661">
    <property type="entry name" value="BglG_antiterminators"/>
</dbReference>
<dbReference type="Proteomes" id="UP000286288">
    <property type="component" value="Unassembled WGS sequence"/>
</dbReference>
<dbReference type="PANTHER" id="PTHR30185">
    <property type="entry name" value="CRYPTIC BETA-GLUCOSIDE BGL OPERON ANTITERMINATOR"/>
    <property type="match status" value="1"/>
</dbReference>
<accession>A0A415EJN6</accession>
<dbReference type="InterPro" id="IPR036388">
    <property type="entry name" value="WH-like_DNA-bd_sf"/>
</dbReference>
<evidence type="ECO:0000313" key="4">
    <source>
        <dbReference type="EMBL" id="RHK01898.1"/>
    </source>
</evidence>
<dbReference type="InterPro" id="IPR007737">
    <property type="entry name" value="Mga_HTH"/>
</dbReference>
<gene>
    <name evidence="4" type="ORF">DW084_18225</name>
</gene>
<proteinExistence type="predicted"/>
<dbReference type="Gene3D" id="1.10.10.10">
    <property type="entry name" value="Winged helix-like DNA-binding domain superfamily/Winged helix DNA-binding domain"/>
    <property type="match status" value="1"/>
</dbReference>
<evidence type="ECO:0000256" key="2">
    <source>
        <dbReference type="ARBA" id="ARBA00023163"/>
    </source>
</evidence>
<dbReference type="EMBL" id="QRMZ01000053">
    <property type="protein sequence ID" value="RHK01898.1"/>
    <property type="molecule type" value="Genomic_DNA"/>
</dbReference>
<name>A0A415EJN6_ENTCA</name>
<dbReference type="Pfam" id="PF05043">
    <property type="entry name" value="Mga"/>
    <property type="match status" value="1"/>
</dbReference>
<protein>
    <submittedName>
        <fullName evidence="4">HTH domain-containing protein</fullName>
    </submittedName>
</protein>
<dbReference type="PANTHER" id="PTHR30185:SF13">
    <property type="entry name" value="LICABCH OPERON REGULATOR-RELATED"/>
    <property type="match status" value="1"/>
</dbReference>
<feature type="domain" description="Mga helix-turn-helix" evidence="3">
    <location>
        <begin position="56"/>
        <end position="120"/>
    </location>
</feature>